<dbReference type="Gene3D" id="1.50.10.10">
    <property type="match status" value="1"/>
</dbReference>
<dbReference type="Proteomes" id="UP001138997">
    <property type="component" value="Unassembled WGS sequence"/>
</dbReference>
<dbReference type="Gene3D" id="2.60.420.10">
    <property type="entry name" value="Maltose phosphorylase, domain 3"/>
    <property type="match status" value="1"/>
</dbReference>
<dbReference type="GO" id="GO:0005975">
    <property type="term" value="P:carbohydrate metabolic process"/>
    <property type="evidence" value="ECO:0007669"/>
    <property type="project" value="InterPro"/>
</dbReference>
<keyword evidence="3 9" id="KW-0378">Hydrolase</keyword>
<evidence type="ECO:0000259" key="7">
    <source>
        <dbReference type="Pfam" id="PF17389"/>
    </source>
</evidence>
<gene>
    <name evidence="9" type="ORF">LR394_29495</name>
</gene>
<name>A0A9X1NH87_9ACTN</name>
<dbReference type="Pfam" id="PF17389">
    <property type="entry name" value="Bac_rhamnosid6H"/>
    <property type="match status" value="1"/>
</dbReference>
<dbReference type="InterPro" id="IPR008928">
    <property type="entry name" value="6-hairpin_glycosidase_sf"/>
</dbReference>
<dbReference type="InterPro" id="IPR035398">
    <property type="entry name" value="Bac_rhamnosid_C"/>
</dbReference>
<dbReference type="Pfam" id="PF08531">
    <property type="entry name" value="Bac_rhamnosid_N"/>
    <property type="match status" value="1"/>
</dbReference>
<dbReference type="Pfam" id="PF05592">
    <property type="entry name" value="Bac_rhamnosid"/>
    <property type="match status" value="1"/>
</dbReference>
<dbReference type="AlphaFoldDB" id="A0A9X1NH87"/>
<evidence type="ECO:0000256" key="3">
    <source>
        <dbReference type="ARBA" id="ARBA00022801"/>
    </source>
</evidence>
<sequence>MTPYALTTEQRTCPLGLDVTQPRLSWKLRSDRQGAAQSAYQIVAALSVEDLAAPERLLWNTGRVESGSSLLIAWDGPALAASTRYHWRVLLWDENGSPAGSADSWFETGLLRPDAWDAVWVGRDGVNQPPMDPPIDHDRTVATHALPPPLYLRRAFVLDRQPVRARLYSTAHGVYQARLNGSRVGDAELAPGWTEYRHRLQYQTHDVTSALRLGENVLGAVVADGWWSGYVGFDPRKPAAHYGDAPAFLARLVLWFEDGSTRSVSTDGAWVEGPGAVQFSDMLMGEYMDARAEVSGWDAPGFEDDAGPVAPEGNPGGWGGRKSGFRPVAVVDAEPGPLIAEPDEPVRVTRVVAPVSIVDLASPRPEPLTQGESSSRVGGTRPGSKPEPVAARHIVDFGQNLVGRVRLTVHGLEAGAKVVIRHAEILDNGELYVANLRRAECIDTFIASGAGTEVFEPLFTVHGFRFAEVSGVERFEAEAQVLHSDTPWTGSFECSDPMVNQLQSNIEWGQRGNWVSIPTDCPQRDERLGWLADAQIFAPTASRNADVSAFFARWIRDVLDGQDDEGAFRDIAPVVSLYRQGAPAWGDGGVIIPWHLYRAYGDLRTLELAFGGMRAWVDFIRRHNPDLIWRTRAGNSYGDWLQVDAWTPREVLATAYFARSAQIVAEAAEVLQDETAAAQYRALAESVQQAFVAEFVGADGTVHGHTQTSYLLALGFGLLPEHLVPAAVGHLVADLKGRGNRLTTGFAGVNLLCPVLAEHGHADVAYALLQQEEYPSWGYSIRNGATTLWERWDGWTEHAGFQSASMNSFNHYSLGSIGDWLYGRVAGIDQTPQSVAYSELLLRPTPGGTLTWAKASQETARGLVACGWELEDGQVRVTATIPPGATAVLHMPTDDPASVSAVEGAEPIAPGVYRLSSGTYELTGAYR</sequence>
<evidence type="ECO:0000256" key="2">
    <source>
        <dbReference type="ARBA" id="ARBA00012652"/>
    </source>
</evidence>
<reference evidence="9" key="1">
    <citation type="submission" date="2021-11" db="EMBL/GenBank/DDBJ databases">
        <title>Streptomyces corallinus and Kineosporia corallina sp. nov., two new coral-derived marine actinobacteria.</title>
        <authorList>
            <person name="Buangrab K."/>
            <person name="Sutthacheep M."/>
            <person name="Yeemin T."/>
            <person name="Harunari E."/>
            <person name="Igarashi Y."/>
            <person name="Sripreechasak P."/>
            <person name="Kanchanasin P."/>
            <person name="Tanasupawat S."/>
            <person name="Phongsopitanun W."/>
        </authorList>
    </citation>
    <scope>NUCLEOTIDE SEQUENCE</scope>
    <source>
        <strain evidence="9">JCM 31032</strain>
    </source>
</reference>
<accession>A0A9X1NH87</accession>
<feature type="domain" description="Alpha-L-rhamnosidase concanavalin-like" evidence="5">
    <location>
        <begin position="392"/>
        <end position="476"/>
    </location>
</feature>
<feature type="domain" description="Alpha-L-rhamnosidase C-terminal" evidence="8">
    <location>
        <begin position="827"/>
        <end position="904"/>
    </location>
</feature>
<evidence type="ECO:0000259" key="8">
    <source>
        <dbReference type="Pfam" id="PF17390"/>
    </source>
</evidence>
<feature type="region of interest" description="Disordered" evidence="4">
    <location>
        <begin position="362"/>
        <end position="388"/>
    </location>
</feature>
<proteinExistence type="predicted"/>
<dbReference type="InterPro" id="IPR013783">
    <property type="entry name" value="Ig-like_fold"/>
</dbReference>
<dbReference type="InterPro" id="IPR016007">
    <property type="entry name" value="Alpha_rhamnosid"/>
</dbReference>
<keyword evidence="10" id="KW-1185">Reference proteome</keyword>
<dbReference type="InterPro" id="IPR012341">
    <property type="entry name" value="6hp_glycosidase-like_sf"/>
</dbReference>
<dbReference type="Gene3D" id="2.60.40.10">
    <property type="entry name" value="Immunoglobulins"/>
    <property type="match status" value="1"/>
</dbReference>
<evidence type="ECO:0000259" key="6">
    <source>
        <dbReference type="Pfam" id="PF08531"/>
    </source>
</evidence>
<dbReference type="InterPro" id="IPR035396">
    <property type="entry name" value="Bac_rhamnosid6H"/>
</dbReference>
<feature type="domain" description="Bacterial alpha-L-rhamnosidase N-terminal" evidence="6">
    <location>
        <begin position="162"/>
        <end position="349"/>
    </location>
</feature>
<dbReference type="EMBL" id="JAJOMB010000019">
    <property type="protein sequence ID" value="MCD5315047.1"/>
    <property type="molecule type" value="Genomic_DNA"/>
</dbReference>
<evidence type="ECO:0000256" key="4">
    <source>
        <dbReference type="SAM" id="MobiDB-lite"/>
    </source>
</evidence>
<evidence type="ECO:0000313" key="9">
    <source>
        <dbReference type="EMBL" id="MCD5315047.1"/>
    </source>
</evidence>
<comment type="caution">
    <text evidence="9">The sequence shown here is derived from an EMBL/GenBank/DDBJ whole genome shotgun (WGS) entry which is preliminary data.</text>
</comment>
<dbReference type="GO" id="GO:0030596">
    <property type="term" value="F:alpha-L-rhamnosidase activity"/>
    <property type="evidence" value="ECO:0007669"/>
    <property type="project" value="UniProtKB-EC"/>
</dbReference>
<dbReference type="PIRSF" id="PIRSF010631">
    <property type="entry name" value="A-rhamnsds"/>
    <property type="match status" value="1"/>
</dbReference>
<dbReference type="PANTHER" id="PTHR33307:SF6">
    <property type="entry name" value="ALPHA-RHAMNOSIDASE (EUROFUNG)-RELATED"/>
    <property type="match status" value="1"/>
</dbReference>
<dbReference type="InterPro" id="IPR013737">
    <property type="entry name" value="Bac_rhamnosid_N"/>
</dbReference>
<dbReference type="EC" id="3.2.1.40" evidence="2"/>
<organism evidence="9 10">
    <name type="scientific">Kineosporia babensis</name>
    <dbReference type="NCBI Taxonomy" id="499548"/>
    <lineage>
        <taxon>Bacteria</taxon>
        <taxon>Bacillati</taxon>
        <taxon>Actinomycetota</taxon>
        <taxon>Actinomycetes</taxon>
        <taxon>Kineosporiales</taxon>
        <taxon>Kineosporiaceae</taxon>
        <taxon>Kineosporia</taxon>
    </lineage>
</organism>
<dbReference type="Pfam" id="PF25788">
    <property type="entry name" value="Ig_Rha78A_N"/>
    <property type="match status" value="1"/>
</dbReference>
<feature type="domain" description="Alpha-L-rhamnosidase six-hairpin glycosidase" evidence="7">
    <location>
        <begin position="489"/>
        <end position="825"/>
    </location>
</feature>
<dbReference type="PANTHER" id="PTHR33307">
    <property type="entry name" value="ALPHA-RHAMNOSIDASE (EUROFUNG)"/>
    <property type="match status" value="1"/>
</dbReference>
<evidence type="ECO:0000259" key="5">
    <source>
        <dbReference type="Pfam" id="PF05592"/>
    </source>
</evidence>
<protein>
    <recommendedName>
        <fullName evidence="2">alpha-L-rhamnosidase</fullName>
        <ecNumber evidence="2">3.2.1.40</ecNumber>
    </recommendedName>
</protein>
<dbReference type="Pfam" id="PF17390">
    <property type="entry name" value="Bac_rhamnosid_C"/>
    <property type="match status" value="1"/>
</dbReference>
<dbReference type="Gene3D" id="2.60.120.260">
    <property type="entry name" value="Galactose-binding domain-like"/>
    <property type="match status" value="2"/>
</dbReference>
<evidence type="ECO:0000256" key="1">
    <source>
        <dbReference type="ARBA" id="ARBA00001445"/>
    </source>
</evidence>
<dbReference type="RefSeq" id="WP_231447853.1">
    <property type="nucleotide sequence ID" value="NZ_JAJOMB010000019.1"/>
</dbReference>
<evidence type="ECO:0000313" key="10">
    <source>
        <dbReference type="Proteomes" id="UP001138997"/>
    </source>
</evidence>
<dbReference type="InterPro" id="IPR008902">
    <property type="entry name" value="Rhamnosid_concanavalin"/>
</dbReference>
<dbReference type="SUPFAM" id="SSF48208">
    <property type="entry name" value="Six-hairpin glycosidases"/>
    <property type="match status" value="1"/>
</dbReference>
<comment type="catalytic activity">
    <reaction evidence="1">
        <text>Hydrolysis of terminal non-reducing alpha-L-rhamnose residues in alpha-L-rhamnosides.</text>
        <dbReference type="EC" id="3.2.1.40"/>
    </reaction>
</comment>